<feature type="signal peptide" evidence="1">
    <location>
        <begin position="1"/>
        <end position="20"/>
    </location>
</feature>
<name>A0A1T5FNI0_9HYPH</name>
<sequence length="191" mass="20355">MSRLIILASALMLGIGGAGCAPTIASQTVIVSGVGPVAVEQIEVEVVAVAPAFRLATVRQGRFVWDVFVPEPFGDLRRVQAGDRLRVSRVEGVALGARRTKKGARPGIAYTEAVSETLFQNLPEKFVARSLRITARFQAFDPVTGVVSYVGPAGPNSLKVVTPAVKEDLSHIRSGDMVDLTLAEAVYIQKL</sequence>
<evidence type="ECO:0000256" key="1">
    <source>
        <dbReference type="SAM" id="SignalP"/>
    </source>
</evidence>
<evidence type="ECO:0000313" key="2">
    <source>
        <dbReference type="EMBL" id="SKB97721.1"/>
    </source>
</evidence>
<dbReference type="EMBL" id="FUYX01000009">
    <property type="protein sequence ID" value="SKB97721.1"/>
    <property type="molecule type" value="Genomic_DNA"/>
</dbReference>
<feature type="chain" id="PRO_5012143024" evidence="1">
    <location>
        <begin position="21"/>
        <end position="191"/>
    </location>
</feature>
<gene>
    <name evidence="2" type="ORF">SAMN05660750_03409</name>
</gene>
<dbReference type="Proteomes" id="UP000190130">
    <property type="component" value="Unassembled WGS sequence"/>
</dbReference>
<dbReference type="RefSeq" id="WP_079591822.1">
    <property type="nucleotide sequence ID" value="NZ_FUYX01000009.1"/>
</dbReference>
<proteinExistence type="predicted"/>
<organism evidence="2 3">
    <name type="scientific">Bosea thiooxidans</name>
    <dbReference type="NCBI Taxonomy" id="53254"/>
    <lineage>
        <taxon>Bacteria</taxon>
        <taxon>Pseudomonadati</taxon>
        <taxon>Pseudomonadota</taxon>
        <taxon>Alphaproteobacteria</taxon>
        <taxon>Hyphomicrobiales</taxon>
        <taxon>Boseaceae</taxon>
        <taxon>Bosea</taxon>
    </lineage>
</organism>
<dbReference type="PROSITE" id="PS51257">
    <property type="entry name" value="PROKAR_LIPOPROTEIN"/>
    <property type="match status" value="1"/>
</dbReference>
<keyword evidence="1" id="KW-0732">Signal</keyword>
<dbReference type="OrthoDB" id="8161171at2"/>
<reference evidence="2 3" key="1">
    <citation type="submission" date="2017-02" db="EMBL/GenBank/DDBJ databases">
        <authorList>
            <person name="Peterson S.W."/>
        </authorList>
    </citation>
    <scope>NUCLEOTIDE SEQUENCE [LARGE SCALE GENOMIC DNA]</scope>
    <source>
        <strain evidence="2 3">DSM 9653</strain>
    </source>
</reference>
<dbReference type="AlphaFoldDB" id="A0A1T5FNI0"/>
<evidence type="ECO:0000313" key="3">
    <source>
        <dbReference type="Proteomes" id="UP000190130"/>
    </source>
</evidence>
<accession>A0A1T5FNI0</accession>
<protein>
    <submittedName>
        <fullName evidence="2">Uncharacterized protein</fullName>
    </submittedName>
</protein>